<evidence type="ECO:0000256" key="1">
    <source>
        <dbReference type="ARBA" id="ARBA00023157"/>
    </source>
</evidence>
<protein>
    <recommendedName>
        <fullName evidence="2">CD80-like immunoglobulin C2-set domain-containing protein</fullName>
    </recommendedName>
</protein>
<dbReference type="OrthoDB" id="6343941at2759"/>
<dbReference type="InterPro" id="IPR036179">
    <property type="entry name" value="Ig-like_dom_sf"/>
</dbReference>
<dbReference type="Pfam" id="PF08205">
    <property type="entry name" value="C2-set_2"/>
    <property type="match status" value="1"/>
</dbReference>
<name>A0A834R626_SARSC</name>
<dbReference type="EMBL" id="WVUK01000066">
    <property type="protein sequence ID" value="KAF7488033.1"/>
    <property type="molecule type" value="Genomic_DNA"/>
</dbReference>
<proteinExistence type="predicted"/>
<accession>A0A834R626</accession>
<sequence>MKIYVLPEETLTIKGSCDTFRIDEDVKFECISGKGWPPLQLNWFINDSPAPNEYLISSKPSVDPNGLVQTNLTLSFKADREFFQHDNLRIRCAASLMFIYELKTIEYLIDGSKPKRSSSYRRYSTAQINSKEMPKISGVRDKYNVNDVANLNCSTTIPNAQLSWFINGRKANGSNLIVHRGVRNRKEETILGIRFVMEKKYFQTEEMELQCTAYYIKTIADFQEQAIIRTFNSEFLLSHSSSCSSVWQKFDLICSIVMLSLSKALSAFILDSFSIRFNQ</sequence>
<dbReference type="PANTHER" id="PTHR21261">
    <property type="entry name" value="BEAT PROTEIN"/>
    <property type="match status" value="1"/>
</dbReference>
<dbReference type="InterPro" id="IPR013162">
    <property type="entry name" value="CD80_C2-set"/>
</dbReference>
<evidence type="ECO:0000259" key="2">
    <source>
        <dbReference type="Pfam" id="PF08205"/>
    </source>
</evidence>
<evidence type="ECO:0000313" key="3">
    <source>
        <dbReference type="EMBL" id="KAF7488033.1"/>
    </source>
</evidence>
<dbReference type="InterPro" id="IPR013783">
    <property type="entry name" value="Ig-like_fold"/>
</dbReference>
<dbReference type="Gene3D" id="2.60.40.10">
    <property type="entry name" value="Immunoglobulins"/>
    <property type="match status" value="1"/>
</dbReference>
<dbReference type="EnsemblMetazoa" id="SSS_1120s_mrna">
    <property type="protein sequence ID" value="KAF7488033.1"/>
    <property type="gene ID" value="SSS_1120"/>
</dbReference>
<organism evidence="3">
    <name type="scientific">Sarcoptes scabiei</name>
    <name type="common">Itch mite</name>
    <name type="synonym">Acarus scabiei</name>
    <dbReference type="NCBI Taxonomy" id="52283"/>
    <lineage>
        <taxon>Eukaryota</taxon>
        <taxon>Metazoa</taxon>
        <taxon>Ecdysozoa</taxon>
        <taxon>Arthropoda</taxon>
        <taxon>Chelicerata</taxon>
        <taxon>Arachnida</taxon>
        <taxon>Acari</taxon>
        <taxon>Acariformes</taxon>
        <taxon>Sarcoptiformes</taxon>
        <taxon>Astigmata</taxon>
        <taxon>Psoroptidia</taxon>
        <taxon>Sarcoptoidea</taxon>
        <taxon>Sarcoptidae</taxon>
        <taxon>Sarcoptinae</taxon>
        <taxon>Sarcoptes</taxon>
    </lineage>
</organism>
<dbReference type="AlphaFoldDB" id="A0A834R626"/>
<keyword evidence="5" id="KW-1185">Reference proteome</keyword>
<evidence type="ECO:0000313" key="4">
    <source>
        <dbReference type="EnsemblMetazoa" id="KAF7488033.1"/>
    </source>
</evidence>
<gene>
    <name evidence="3" type="ORF">SSS_1120</name>
</gene>
<reference evidence="3" key="2">
    <citation type="submission" date="2020-01" db="EMBL/GenBank/DDBJ databases">
        <authorList>
            <person name="Korhonen P.K.K."/>
            <person name="Guangxu M.G."/>
            <person name="Wang T.W."/>
            <person name="Stroehlein A.J.S."/>
            <person name="Young N.D."/>
            <person name="Ang C.-S.A."/>
            <person name="Fernando D.W.F."/>
            <person name="Lu H.L."/>
            <person name="Taylor S.T."/>
            <person name="Ehtesham M.E.M."/>
            <person name="Najaraj S.H.N."/>
            <person name="Harsha G.H.G."/>
            <person name="Madugundu A.M."/>
            <person name="Renuse S.R."/>
            <person name="Holt D.H."/>
            <person name="Pandey A.P."/>
            <person name="Papenfuss A.P."/>
            <person name="Gasser R.B.G."/>
            <person name="Fischer K.F."/>
        </authorList>
    </citation>
    <scope>NUCLEOTIDE SEQUENCE</scope>
    <source>
        <strain evidence="3">SSS_KF_BRIS2020</strain>
    </source>
</reference>
<dbReference type="Proteomes" id="UP000070412">
    <property type="component" value="Unassembled WGS sequence"/>
</dbReference>
<evidence type="ECO:0000313" key="5">
    <source>
        <dbReference type="Proteomes" id="UP000070412"/>
    </source>
</evidence>
<dbReference type="PANTHER" id="PTHR21261:SF15">
    <property type="entry name" value="BEATEN PATH IIIA, ISOFORM D-RELATED"/>
    <property type="match status" value="1"/>
</dbReference>
<reference evidence="4" key="3">
    <citation type="submission" date="2022-06" db="UniProtKB">
        <authorList>
            <consortium name="EnsemblMetazoa"/>
        </authorList>
    </citation>
    <scope>IDENTIFICATION</scope>
</reference>
<keyword evidence="1" id="KW-1015">Disulfide bond</keyword>
<reference evidence="5" key="1">
    <citation type="journal article" date="2020" name="PLoS Negl. Trop. Dis.">
        <title>High-quality nuclear genome for Sarcoptes scabiei-A critical resource for a neglected parasite.</title>
        <authorList>
            <person name="Korhonen P.K."/>
            <person name="Gasser R.B."/>
            <person name="Ma G."/>
            <person name="Wang T."/>
            <person name="Stroehlein A.J."/>
            <person name="Young N.D."/>
            <person name="Ang C.S."/>
            <person name="Fernando D.D."/>
            <person name="Lu H.C."/>
            <person name="Taylor S."/>
            <person name="Reynolds S.L."/>
            <person name="Mofiz E."/>
            <person name="Najaraj S.H."/>
            <person name="Gowda H."/>
            <person name="Madugundu A."/>
            <person name="Renuse S."/>
            <person name="Holt D."/>
            <person name="Pandey A."/>
            <person name="Papenfuss A.T."/>
            <person name="Fischer K."/>
        </authorList>
    </citation>
    <scope>NUCLEOTIDE SEQUENCE [LARGE SCALE GENOMIC DNA]</scope>
</reference>
<feature type="domain" description="CD80-like immunoglobulin C2-set" evidence="2">
    <location>
        <begin position="23"/>
        <end position="95"/>
    </location>
</feature>
<dbReference type="SUPFAM" id="SSF48726">
    <property type="entry name" value="Immunoglobulin"/>
    <property type="match status" value="1"/>
</dbReference>